<sequence length="159" mass="17653">MTEIWQQSPDGRPLVIDPEGGYHAAFLPRTADAPRPLAAFEPFVTACLAALPEHQREPGARLGLELFLLGAARRFRHAEPLADEELLAGLADLFERHGIARGRLLDLLGELPALERAQATRQVLDEGAATVEEWLASHNQNLTVRVRERLPDWARDLEA</sequence>
<gene>
    <name evidence="1" type="ORF">Thimo_1233</name>
</gene>
<dbReference type="STRING" id="765912.Thimo_1233"/>
<proteinExistence type="predicted"/>
<dbReference type="KEGG" id="tmb:Thimo_1233"/>
<keyword evidence="2" id="KW-1185">Reference proteome</keyword>
<dbReference type="Proteomes" id="UP000010816">
    <property type="component" value="Chromosome"/>
</dbReference>
<protein>
    <submittedName>
        <fullName evidence="1">Uncharacterized protein</fullName>
    </submittedName>
</protein>
<dbReference type="EMBL" id="CP003051">
    <property type="protein sequence ID" value="AGA90031.1"/>
    <property type="molecule type" value="Genomic_DNA"/>
</dbReference>
<evidence type="ECO:0000313" key="1">
    <source>
        <dbReference type="EMBL" id="AGA90031.1"/>
    </source>
</evidence>
<evidence type="ECO:0000313" key="2">
    <source>
        <dbReference type="Proteomes" id="UP000010816"/>
    </source>
</evidence>
<organism evidence="1 2">
    <name type="scientific">Thioflavicoccus mobilis 8321</name>
    <dbReference type="NCBI Taxonomy" id="765912"/>
    <lineage>
        <taxon>Bacteria</taxon>
        <taxon>Pseudomonadati</taxon>
        <taxon>Pseudomonadota</taxon>
        <taxon>Gammaproteobacteria</taxon>
        <taxon>Chromatiales</taxon>
        <taxon>Chromatiaceae</taxon>
        <taxon>Thioflavicoccus</taxon>
    </lineage>
</organism>
<dbReference type="HOGENOM" id="CLU_1659927_0_0_6"/>
<dbReference type="AlphaFoldDB" id="L0GVP3"/>
<dbReference type="RefSeq" id="WP_015280175.1">
    <property type="nucleotide sequence ID" value="NC_019940.1"/>
</dbReference>
<name>L0GVP3_9GAMM</name>
<accession>L0GVP3</accession>
<reference evidence="1 2" key="1">
    <citation type="submission" date="2011-09" db="EMBL/GenBank/DDBJ databases">
        <title>Complete sequence of chromosome of Thioflavicoccus mobilis 8321.</title>
        <authorList>
            <consortium name="US DOE Joint Genome Institute"/>
            <person name="Lucas S."/>
            <person name="Han J."/>
            <person name="Lapidus A."/>
            <person name="Cheng J.-F."/>
            <person name="Goodwin L."/>
            <person name="Pitluck S."/>
            <person name="Peters L."/>
            <person name="Ovchinnikova G."/>
            <person name="Lu M."/>
            <person name="Detter J.C."/>
            <person name="Han C."/>
            <person name="Tapia R."/>
            <person name="Land M."/>
            <person name="Hauser L."/>
            <person name="Kyrpides N."/>
            <person name="Ivanova N."/>
            <person name="Pagani I."/>
            <person name="Vogl K."/>
            <person name="Liu Z."/>
            <person name="Imhoff J."/>
            <person name="Thiel V."/>
            <person name="Frigaard N.-U."/>
            <person name="Bryant D."/>
            <person name="Woyke T."/>
        </authorList>
    </citation>
    <scope>NUCLEOTIDE SEQUENCE [LARGE SCALE GENOMIC DNA]</scope>
    <source>
        <strain evidence="1 2">8321</strain>
    </source>
</reference>